<dbReference type="Proteomes" id="UP001375240">
    <property type="component" value="Unassembled WGS sequence"/>
</dbReference>
<dbReference type="EMBL" id="JAVHNQ010000015">
    <property type="protein sequence ID" value="KAK6332357.1"/>
    <property type="molecule type" value="Genomic_DNA"/>
</dbReference>
<proteinExistence type="predicted"/>
<feature type="region of interest" description="Disordered" evidence="1">
    <location>
        <begin position="1"/>
        <end position="26"/>
    </location>
</feature>
<keyword evidence="3" id="KW-1185">Reference proteome</keyword>
<evidence type="ECO:0000313" key="2">
    <source>
        <dbReference type="EMBL" id="KAK6332357.1"/>
    </source>
</evidence>
<name>A0AAV9U342_9PEZI</name>
<organism evidence="2 3">
    <name type="scientific">Orbilia brochopaga</name>
    <dbReference type="NCBI Taxonomy" id="3140254"/>
    <lineage>
        <taxon>Eukaryota</taxon>
        <taxon>Fungi</taxon>
        <taxon>Dikarya</taxon>
        <taxon>Ascomycota</taxon>
        <taxon>Pezizomycotina</taxon>
        <taxon>Orbiliomycetes</taxon>
        <taxon>Orbiliales</taxon>
        <taxon>Orbiliaceae</taxon>
        <taxon>Orbilia</taxon>
    </lineage>
</organism>
<gene>
    <name evidence="2" type="ORF">TWF696_003075</name>
</gene>
<accession>A0AAV9U342</accession>
<reference evidence="2 3" key="1">
    <citation type="submission" date="2019-10" db="EMBL/GenBank/DDBJ databases">
        <authorList>
            <person name="Palmer J.M."/>
        </authorList>
    </citation>
    <scope>NUCLEOTIDE SEQUENCE [LARGE SCALE GENOMIC DNA]</scope>
    <source>
        <strain evidence="2 3">TWF696</strain>
    </source>
</reference>
<comment type="caution">
    <text evidence="2">The sequence shown here is derived from an EMBL/GenBank/DDBJ whole genome shotgun (WGS) entry which is preliminary data.</text>
</comment>
<feature type="compositionally biased region" description="Polar residues" evidence="1">
    <location>
        <begin position="9"/>
        <end position="19"/>
    </location>
</feature>
<sequence>MLFDPNIRQGPNSGPNDNKNPLPGPRTVLLPFHHGYDDGGLSLVGGNGTFRAMTDNEKADIFKRYPSVRGIFHGRDGLIFRLRTSMPPDKFPLTMGGRPLRITEDLFLLISKPFPRVLAGMKRDRILCREACSTIRTMTGLPEAVIQGVFLEFPTCTAILRLRNDVFLEMTGQMPIPHERPALIAGLMANYSSIPLLDGKEEAALKTPLDLEASVEERTNLVHSSRQGYESQTTRGSLQAPVWLSGIAM</sequence>
<dbReference type="AlphaFoldDB" id="A0AAV9U342"/>
<evidence type="ECO:0000256" key="1">
    <source>
        <dbReference type="SAM" id="MobiDB-lite"/>
    </source>
</evidence>
<evidence type="ECO:0000313" key="3">
    <source>
        <dbReference type="Proteomes" id="UP001375240"/>
    </source>
</evidence>
<protein>
    <submittedName>
        <fullName evidence="2">Uncharacterized protein</fullName>
    </submittedName>
</protein>